<dbReference type="EMBL" id="CP000698">
    <property type="protein sequence ID" value="ABQ28291.1"/>
    <property type="molecule type" value="Genomic_DNA"/>
</dbReference>
<dbReference type="Gene3D" id="1.10.3290.10">
    <property type="entry name" value="Fido-like domain"/>
    <property type="match status" value="1"/>
</dbReference>
<dbReference type="GO" id="GO:0005524">
    <property type="term" value="F:ATP binding"/>
    <property type="evidence" value="ECO:0007669"/>
    <property type="project" value="UniProtKB-KW"/>
</dbReference>
<dbReference type="InterPro" id="IPR036597">
    <property type="entry name" value="Fido-like_dom_sf"/>
</dbReference>
<feature type="binding site" evidence="1">
    <location>
        <begin position="199"/>
        <end position="205"/>
    </location>
    <ligand>
        <name>ATP</name>
        <dbReference type="ChEBI" id="CHEBI:30616"/>
    </ligand>
</feature>
<feature type="active site" evidence="2">
    <location>
        <position position="194"/>
    </location>
</feature>
<dbReference type="InterPro" id="IPR026287">
    <property type="entry name" value="SoFic-like"/>
</dbReference>
<feature type="binding site" evidence="1">
    <location>
        <position position="69"/>
    </location>
    <ligand>
        <name>ATP</name>
        <dbReference type="ChEBI" id="CHEBI:30616"/>
    </ligand>
</feature>
<evidence type="ECO:0000313" key="6">
    <source>
        <dbReference type="Proteomes" id="UP000006695"/>
    </source>
</evidence>
<dbReference type="PROSITE" id="PS51459">
    <property type="entry name" value="FIDO"/>
    <property type="match status" value="1"/>
</dbReference>
<dbReference type="Pfam" id="PF13784">
    <property type="entry name" value="Fic_N"/>
    <property type="match status" value="1"/>
</dbReference>
<dbReference type="STRING" id="351605.Gura_4148"/>
<dbReference type="Proteomes" id="UP000006695">
    <property type="component" value="Chromosome"/>
</dbReference>
<evidence type="ECO:0000256" key="3">
    <source>
        <dbReference type="PIRSR" id="PIRSR640198-2"/>
    </source>
</evidence>
<feature type="domain" description="Fido" evidence="4">
    <location>
        <begin position="114"/>
        <end position="258"/>
    </location>
</feature>
<dbReference type="PANTHER" id="PTHR13504:SF35">
    <property type="entry name" value="PROTEIN ADENYLYLTRANSFERASE SOFIC"/>
    <property type="match status" value="1"/>
</dbReference>
<reference evidence="5 6" key="1">
    <citation type="submission" date="2007-05" db="EMBL/GenBank/DDBJ databases">
        <title>Complete sequence of Geobacter uraniireducens Rf4.</title>
        <authorList>
            <consortium name="US DOE Joint Genome Institute"/>
            <person name="Copeland A."/>
            <person name="Lucas S."/>
            <person name="Lapidus A."/>
            <person name="Barry K."/>
            <person name="Detter J.C."/>
            <person name="Glavina del Rio T."/>
            <person name="Hammon N."/>
            <person name="Israni S."/>
            <person name="Dalin E."/>
            <person name="Tice H."/>
            <person name="Pitluck S."/>
            <person name="Chertkov O."/>
            <person name="Brettin T."/>
            <person name="Bruce D."/>
            <person name="Han C."/>
            <person name="Schmutz J."/>
            <person name="Larimer F."/>
            <person name="Land M."/>
            <person name="Hauser L."/>
            <person name="Kyrpides N."/>
            <person name="Mikhailova N."/>
            <person name="Shelobolina E."/>
            <person name="Aklujkar M."/>
            <person name="Lovley D."/>
            <person name="Richardson P."/>
        </authorList>
    </citation>
    <scope>NUCLEOTIDE SEQUENCE [LARGE SCALE GENOMIC DNA]</scope>
    <source>
        <strain evidence="5 6">Rf4</strain>
    </source>
</reference>
<organism evidence="5 6">
    <name type="scientific">Geotalea uraniireducens (strain Rf4)</name>
    <name type="common">Geobacter uraniireducens</name>
    <dbReference type="NCBI Taxonomy" id="351605"/>
    <lineage>
        <taxon>Bacteria</taxon>
        <taxon>Pseudomonadati</taxon>
        <taxon>Thermodesulfobacteriota</taxon>
        <taxon>Desulfuromonadia</taxon>
        <taxon>Geobacterales</taxon>
        <taxon>Geobacteraceae</taxon>
        <taxon>Geotalea</taxon>
    </lineage>
</organism>
<sequence length="359" mass="40585">MPFNPLMPYNDLPLLPPQAELESKDILRKAISANRALAELKGAGELIPNQSMLINSIPLQEARTSSEIENIITTNDKLFQAAAVESASDPATKEVLHYRTALKNGFDMLQERPISVNLMIDICRTLKNTEIDVRKVTGTTLSNPATGEVYYTPPEGEGIIREKLGNLETYIHQEDDLDPLIKMAVMHYQFEAIHPFHDGNGRTGRILNILFLVEKGLLKIPVLYLSRYIIQNKNEYYRLLREVTAKGAWEPWVIYMLAAIEETALWTCEKIKAIRDLLEETVILCKEKLSGSIYSRELVDLIFVQPYCKIAFLVEAGIAERKTASVYLQKLEGIGVLRSAQLGREKVYINPRLIDLLNG</sequence>
<dbReference type="InterPro" id="IPR048770">
    <property type="entry name" value="SoFic-like_C"/>
</dbReference>
<dbReference type="KEGG" id="gur:Gura_4148"/>
<dbReference type="PIRSF" id="PIRSF038925">
    <property type="entry name" value="AMP-prot_trans"/>
    <property type="match status" value="1"/>
</dbReference>
<evidence type="ECO:0000256" key="1">
    <source>
        <dbReference type="PIRSR" id="PIRSR038925-1"/>
    </source>
</evidence>
<feature type="binding site" evidence="3">
    <location>
        <begin position="236"/>
        <end position="237"/>
    </location>
    <ligand>
        <name>ATP</name>
        <dbReference type="ChEBI" id="CHEBI:30616"/>
    </ligand>
</feature>
<dbReference type="AlphaFoldDB" id="A5G923"/>
<keyword evidence="6" id="KW-1185">Reference proteome</keyword>
<dbReference type="InterPro" id="IPR003812">
    <property type="entry name" value="Fido"/>
</dbReference>
<dbReference type="RefSeq" id="WP_011940923.1">
    <property type="nucleotide sequence ID" value="NC_009483.1"/>
</dbReference>
<evidence type="ECO:0000313" key="5">
    <source>
        <dbReference type="EMBL" id="ABQ28291.1"/>
    </source>
</evidence>
<feature type="binding site" evidence="1">
    <location>
        <position position="236"/>
    </location>
    <ligand>
        <name>ATP</name>
        <dbReference type="ChEBI" id="CHEBI:30616"/>
    </ligand>
</feature>
<dbReference type="Pfam" id="PF21248">
    <property type="entry name" value="SoFic-like_C"/>
    <property type="match status" value="1"/>
</dbReference>
<gene>
    <name evidence="5" type="ordered locus">Gura_4148</name>
</gene>
<feature type="binding site" evidence="1">
    <location>
        <position position="194"/>
    </location>
    <ligand>
        <name>ATP</name>
        <dbReference type="ChEBI" id="CHEBI:30616"/>
    </ligand>
</feature>
<accession>A5G923</accession>
<keyword evidence="1" id="KW-0547">Nucleotide-binding</keyword>
<dbReference type="HOGENOM" id="CLU_047250_1_1_7"/>
<evidence type="ECO:0000256" key="2">
    <source>
        <dbReference type="PIRSR" id="PIRSR640198-1"/>
    </source>
</evidence>
<feature type="binding site" evidence="3">
    <location>
        <begin position="198"/>
        <end position="205"/>
    </location>
    <ligand>
        <name>ATP</name>
        <dbReference type="ChEBI" id="CHEBI:30616"/>
    </ligand>
</feature>
<dbReference type="Pfam" id="PF02661">
    <property type="entry name" value="Fic"/>
    <property type="match status" value="1"/>
</dbReference>
<name>A5G923_GEOUR</name>
<dbReference type="SUPFAM" id="SSF140931">
    <property type="entry name" value="Fic-like"/>
    <property type="match status" value="1"/>
</dbReference>
<protein>
    <submittedName>
        <fullName evidence="5">Filamentation induced by cAMP protein Fic</fullName>
    </submittedName>
</protein>
<dbReference type="PANTHER" id="PTHR13504">
    <property type="entry name" value="FIDO DOMAIN-CONTAINING PROTEIN DDB_G0283145"/>
    <property type="match status" value="1"/>
</dbReference>
<proteinExistence type="predicted"/>
<keyword evidence="1" id="KW-0067">ATP-binding</keyword>
<dbReference type="InterPro" id="IPR040198">
    <property type="entry name" value="Fido_containing"/>
</dbReference>
<evidence type="ECO:0000259" key="4">
    <source>
        <dbReference type="PROSITE" id="PS51459"/>
    </source>
</evidence>
<dbReference type="OrthoDB" id="9813719at2"/>
<dbReference type="InterPro" id="IPR025758">
    <property type="entry name" value="Fic/DOC_N"/>
</dbReference>
<dbReference type="NCBIfam" id="NF046030">
    <property type="entry name" value="ProtAdlyltaseSoFic"/>
    <property type="match status" value="1"/>
</dbReference>